<sequence>MAVAKKIDIPFISMSHWINKNSVGIDLTQIAFVNWNAGGTSSVAGLFTGTFTRTRSDINSEWINELIVKYGLNKQDGLDMRKTDDDFRFNSTFGYRQDTFSNWYFSAKFNFRTQFTDGYKYPDTKNPISKTFAPAYTFLGAGADYFNKEKKFDVYISPLTLKNTLVLDQTLADKGAFGMVKATYDAEGNKLTSGEKSRTEVGILVTNYYKKEVWKNITWENRLSLYTDYINNFGNIDVDWKMQLDLIVNQHVKANIGSQLIYDDDVKNIEKIDGVQVVSGAKVQLKQSLGIGMVYNF</sequence>
<dbReference type="InterPro" id="IPR021428">
    <property type="entry name" value="DUF3078"/>
</dbReference>
<comment type="caution">
    <text evidence="1">The sequence shown here is derived from an EMBL/GenBank/DDBJ whole genome shotgun (WGS) entry which is preliminary data.</text>
</comment>
<dbReference type="EMBL" id="PQVG01000009">
    <property type="protein sequence ID" value="POY37283.1"/>
    <property type="molecule type" value="Genomic_DNA"/>
</dbReference>
<dbReference type="AlphaFoldDB" id="A0A2S5A5A5"/>
<accession>A0A2S5A5A5</accession>
<reference evidence="1 2" key="1">
    <citation type="submission" date="2018-01" db="EMBL/GenBank/DDBJ databases">
        <authorList>
            <person name="Gaut B.S."/>
            <person name="Morton B.R."/>
            <person name="Clegg M.T."/>
            <person name="Duvall M.R."/>
        </authorList>
    </citation>
    <scope>NUCLEOTIDE SEQUENCE [LARGE SCALE GENOMIC DNA]</scope>
    <source>
        <strain evidence="1 2">HR-AY</strain>
    </source>
</reference>
<evidence type="ECO:0000313" key="2">
    <source>
        <dbReference type="Proteomes" id="UP000237310"/>
    </source>
</evidence>
<protein>
    <recommendedName>
        <fullName evidence="3">DUF3078 domain-containing protein</fullName>
    </recommendedName>
</protein>
<dbReference type="Proteomes" id="UP000237310">
    <property type="component" value="Unassembled WGS sequence"/>
</dbReference>
<proteinExistence type="predicted"/>
<evidence type="ECO:0000313" key="1">
    <source>
        <dbReference type="EMBL" id="POY37283.1"/>
    </source>
</evidence>
<dbReference type="Pfam" id="PF11276">
    <property type="entry name" value="DUF3078"/>
    <property type="match status" value="1"/>
</dbReference>
<organism evidence="1 2">
    <name type="scientific">Flavobacterium alvei</name>
    <dbReference type="NCBI Taxonomy" id="2080416"/>
    <lineage>
        <taxon>Bacteria</taxon>
        <taxon>Pseudomonadati</taxon>
        <taxon>Bacteroidota</taxon>
        <taxon>Flavobacteriia</taxon>
        <taxon>Flavobacteriales</taxon>
        <taxon>Flavobacteriaceae</taxon>
        <taxon>Flavobacterium</taxon>
    </lineage>
</organism>
<keyword evidence="2" id="KW-1185">Reference proteome</keyword>
<gene>
    <name evidence="1" type="ORF">C3L50_14725</name>
</gene>
<dbReference type="OrthoDB" id="1495718at2"/>
<name>A0A2S5A5A5_9FLAO</name>
<evidence type="ECO:0008006" key="3">
    <source>
        <dbReference type="Google" id="ProtNLM"/>
    </source>
</evidence>